<keyword evidence="2" id="KW-1185">Reference proteome</keyword>
<dbReference type="EMBL" id="JACCHP010000015">
    <property type="protein sequence ID" value="MBH5400445.1"/>
    <property type="molecule type" value="Genomic_DNA"/>
</dbReference>
<name>A0ABS0PTM8_9BRAD</name>
<organism evidence="1 2">
    <name type="scientific">Bradyrhizobium agreste</name>
    <dbReference type="NCBI Taxonomy" id="2751811"/>
    <lineage>
        <taxon>Bacteria</taxon>
        <taxon>Pseudomonadati</taxon>
        <taxon>Pseudomonadota</taxon>
        <taxon>Alphaproteobacteria</taxon>
        <taxon>Hyphomicrobiales</taxon>
        <taxon>Nitrobacteraceae</taxon>
        <taxon>Bradyrhizobium</taxon>
    </lineage>
</organism>
<dbReference type="Proteomes" id="UP000807370">
    <property type="component" value="Unassembled WGS sequence"/>
</dbReference>
<evidence type="ECO:0000313" key="1">
    <source>
        <dbReference type="EMBL" id="MBH5400445.1"/>
    </source>
</evidence>
<sequence>MMMIVLVARLAQGIDQFQQFIRNRIADRADDRDDAGWDSGALSGGCDCYPLASGNQRED</sequence>
<gene>
    <name evidence="1" type="ORF">HZZ13_22005</name>
</gene>
<protein>
    <submittedName>
        <fullName evidence="1">Uncharacterized protein</fullName>
    </submittedName>
</protein>
<accession>A0ABS0PTM8</accession>
<reference evidence="1 2" key="1">
    <citation type="submission" date="2020-07" db="EMBL/GenBank/DDBJ databases">
        <title>Bradyrhizobium diversity isolated from nodules of indigenous legumes of Western Australia.</title>
        <authorList>
            <person name="Klepa M.S."/>
        </authorList>
    </citation>
    <scope>NUCLEOTIDE SEQUENCE [LARGE SCALE GENOMIC DNA]</scope>
    <source>
        <strain evidence="1 2">CNPSo 4010</strain>
    </source>
</reference>
<comment type="caution">
    <text evidence="1">The sequence shown here is derived from an EMBL/GenBank/DDBJ whole genome shotgun (WGS) entry which is preliminary data.</text>
</comment>
<proteinExistence type="predicted"/>
<evidence type="ECO:0000313" key="2">
    <source>
        <dbReference type="Proteomes" id="UP000807370"/>
    </source>
</evidence>
<dbReference type="RefSeq" id="WP_197961625.1">
    <property type="nucleotide sequence ID" value="NZ_JACCHP010000015.1"/>
</dbReference>